<protein>
    <recommendedName>
        <fullName evidence="3">Helix-turn-helix transcriptional regulator</fullName>
    </recommendedName>
</protein>
<reference evidence="2" key="1">
    <citation type="journal article" date="2019" name="Int. J. Syst. Evol. Microbiol.">
        <title>The Global Catalogue of Microorganisms (GCM) 10K type strain sequencing project: providing services to taxonomists for standard genome sequencing and annotation.</title>
        <authorList>
            <consortium name="The Broad Institute Genomics Platform"/>
            <consortium name="The Broad Institute Genome Sequencing Center for Infectious Disease"/>
            <person name="Wu L."/>
            <person name="Ma J."/>
        </authorList>
    </citation>
    <scope>NUCLEOTIDE SEQUENCE [LARGE SCALE GENOMIC DNA]</scope>
    <source>
        <strain evidence="2">DFY28</strain>
    </source>
</reference>
<evidence type="ECO:0000313" key="1">
    <source>
        <dbReference type="EMBL" id="MFC6152919.1"/>
    </source>
</evidence>
<dbReference type="EMBL" id="JBHSQI010000002">
    <property type="protein sequence ID" value="MFC6152919.1"/>
    <property type="molecule type" value="Genomic_DNA"/>
</dbReference>
<dbReference type="RefSeq" id="WP_128219455.1">
    <property type="nucleotide sequence ID" value="NZ_CP034929.1"/>
</dbReference>
<name>A0ABW1QWI8_9ACTN</name>
<sequence length="469" mass="50623">MARTTTPDAGDTRLQAMAARLESSAAHLSRIETGQRRDSFITQRFEQALGLPDGALWAPTAILCRAHPEPPLKDTCPLPAETDVRTVSGITERLLDPTATVTGGEWVRWARTIGVPGNVGLPVPLFEQIVRRLASEAARSVSHALPARYEALSMLRCSHYGDLVLDVARQTVNQPHAHGTELLASAAGKRVDAEAVKWSLGLLGAERTALHGALGLESLGQIGGNDFWEGLTAPLLTVFDDAAPGSDVERWATHVMRLVPRDAWRRLGENPSRPLPASESLDDWTRSSENPAWRWCLDHADDITGPLGVGNQPMLARLLFEIVFGPWEARAASAVMVLSALPQLSATIAGRMVELAGTHPDCPARDRIVRRISNFRHDAPVPGLDLWISATTPTLRASALTVAGTTGHPVPTDVLRTALLDPDTTQAARYAAGMNRSSDLADLVADATLPDETRAELAWWHARGGRIAE</sequence>
<gene>
    <name evidence="1" type="ORF">ACFPWU_04450</name>
</gene>
<accession>A0ABW1QWI8</accession>
<dbReference type="Proteomes" id="UP001596098">
    <property type="component" value="Unassembled WGS sequence"/>
</dbReference>
<comment type="caution">
    <text evidence="1">The sequence shown here is derived from an EMBL/GenBank/DDBJ whole genome shotgun (WGS) entry which is preliminary data.</text>
</comment>
<evidence type="ECO:0008006" key="3">
    <source>
        <dbReference type="Google" id="ProtNLM"/>
    </source>
</evidence>
<organism evidence="1 2">
    <name type="scientific">Nocardioides yefusunii</name>
    <dbReference type="NCBI Taxonomy" id="2500546"/>
    <lineage>
        <taxon>Bacteria</taxon>
        <taxon>Bacillati</taxon>
        <taxon>Actinomycetota</taxon>
        <taxon>Actinomycetes</taxon>
        <taxon>Propionibacteriales</taxon>
        <taxon>Nocardioidaceae</taxon>
        <taxon>Nocardioides</taxon>
    </lineage>
</organism>
<proteinExistence type="predicted"/>
<evidence type="ECO:0000313" key="2">
    <source>
        <dbReference type="Proteomes" id="UP001596098"/>
    </source>
</evidence>
<keyword evidence="2" id="KW-1185">Reference proteome</keyword>